<dbReference type="Proteomes" id="UP000252107">
    <property type="component" value="Unassembled WGS sequence"/>
</dbReference>
<protein>
    <submittedName>
        <fullName evidence="1">Uncharacterized protein</fullName>
    </submittedName>
</protein>
<comment type="caution">
    <text evidence="1">The sequence shown here is derived from an EMBL/GenBank/DDBJ whole genome shotgun (WGS) entry which is preliminary data.</text>
</comment>
<evidence type="ECO:0000313" key="2">
    <source>
        <dbReference type="Proteomes" id="UP000252107"/>
    </source>
</evidence>
<proteinExistence type="predicted"/>
<keyword evidence="2" id="KW-1185">Reference proteome</keyword>
<evidence type="ECO:0000313" key="1">
    <source>
        <dbReference type="EMBL" id="RCJ27959.1"/>
    </source>
</evidence>
<reference evidence="1" key="1">
    <citation type="submission" date="2016-04" db="EMBL/GenBank/DDBJ databases">
        <authorList>
            <person name="Tabuchi Yagui T.R."/>
        </authorList>
    </citation>
    <scope>NUCLEOTIDE SEQUENCE [LARGE SCALE GENOMIC DNA]</scope>
    <source>
        <strain evidence="1">NIES-26</strain>
    </source>
</reference>
<gene>
    <name evidence="1" type="ORF">A6770_24730</name>
</gene>
<organism evidence="1 2">
    <name type="scientific">Nostoc minutum NIES-26</name>
    <dbReference type="NCBI Taxonomy" id="1844469"/>
    <lineage>
        <taxon>Bacteria</taxon>
        <taxon>Bacillati</taxon>
        <taxon>Cyanobacteriota</taxon>
        <taxon>Cyanophyceae</taxon>
        <taxon>Nostocales</taxon>
        <taxon>Nostocaceae</taxon>
        <taxon>Nostoc</taxon>
    </lineage>
</organism>
<sequence>MIAVTDIIEQNSLRQELTNRLLKTSFDVFETNFDVLDETEIDYLETIMTTEFKQGMPNDTEIAFF</sequence>
<dbReference type="EMBL" id="LXQD01000301">
    <property type="protein sequence ID" value="RCJ27959.1"/>
    <property type="molecule type" value="Genomic_DNA"/>
</dbReference>
<name>A0A367QVJ0_9NOSO</name>
<accession>A0A367QVJ0</accession>
<dbReference type="AlphaFoldDB" id="A0A367QVJ0"/>